<dbReference type="EMBL" id="BJXB01000042">
    <property type="protein sequence ID" value="GEM49755.1"/>
    <property type="molecule type" value="Genomic_DNA"/>
</dbReference>
<proteinExistence type="predicted"/>
<evidence type="ECO:0000313" key="2">
    <source>
        <dbReference type="Proteomes" id="UP000321306"/>
    </source>
</evidence>
<gene>
    <name evidence="1" type="ORF">DC3_53900</name>
</gene>
<reference evidence="1 2" key="1">
    <citation type="submission" date="2019-07" db="EMBL/GenBank/DDBJ databases">
        <title>Whole genome shotgun sequence of Deinococcus cellulosilyticus NBRC 106333.</title>
        <authorList>
            <person name="Hosoyama A."/>
            <person name="Uohara A."/>
            <person name="Ohji S."/>
            <person name="Ichikawa N."/>
        </authorList>
    </citation>
    <scope>NUCLEOTIDE SEQUENCE [LARGE SCALE GENOMIC DNA]</scope>
    <source>
        <strain evidence="1 2">NBRC 106333</strain>
    </source>
</reference>
<name>A0A511NA99_DEIC1</name>
<organism evidence="1 2">
    <name type="scientific">Deinococcus cellulosilyticus (strain DSM 18568 / NBRC 106333 / KACC 11606 / 5516J-15)</name>
    <dbReference type="NCBI Taxonomy" id="1223518"/>
    <lineage>
        <taxon>Bacteria</taxon>
        <taxon>Thermotogati</taxon>
        <taxon>Deinococcota</taxon>
        <taxon>Deinococci</taxon>
        <taxon>Deinococcales</taxon>
        <taxon>Deinococcaceae</taxon>
        <taxon>Deinococcus</taxon>
    </lineage>
</organism>
<dbReference type="AlphaFoldDB" id="A0A511NA99"/>
<sequence length="86" mass="9854">MLGVKMMTDAQVTAVKSVVLSHLSSRKAKRPLTLFSEVSQELREQRHFQLHEDDVRAVVWMLVSEGALRVLPDRTLRKKRGVEGRN</sequence>
<dbReference type="Proteomes" id="UP000321306">
    <property type="component" value="Unassembled WGS sequence"/>
</dbReference>
<comment type="caution">
    <text evidence="1">The sequence shown here is derived from an EMBL/GenBank/DDBJ whole genome shotgun (WGS) entry which is preliminary data.</text>
</comment>
<evidence type="ECO:0000313" key="1">
    <source>
        <dbReference type="EMBL" id="GEM49755.1"/>
    </source>
</evidence>
<protein>
    <submittedName>
        <fullName evidence="1">Uncharacterized protein</fullName>
    </submittedName>
</protein>
<accession>A0A511NA99</accession>
<keyword evidence="2" id="KW-1185">Reference proteome</keyword>